<comment type="caution">
    <text evidence="2">The sequence shown here is derived from an EMBL/GenBank/DDBJ whole genome shotgun (WGS) entry which is preliminary data.</text>
</comment>
<evidence type="ECO:0000313" key="3">
    <source>
        <dbReference type="Proteomes" id="UP000305131"/>
    </source>
</evidence>
<dbReference type="PANTHER" id="PTHR23419">
    <property type="entry name" value="DIVALENT CATION TOLERANCE CUTA-RELATED"/>
    <property type="match status" value="1"/>
</dbReference>
<dbReference type="Gene3D" id="3.30.70.120">
    <property type="match status" value="1"/>
</dbReference>
<name>A0A6C1KJP9_XANAU</name>
<dbReference type="GO" id="GO:0005507">
    <property type="term" value="F:copper ion binding"/>
    <property type="evidence" value="ECO:0007669"/>
    <property type="project" value="TreeGrafter"/>
</dbReference>
<accession>A0A6C1KJP9</accession>
<evidence type="ECO:0000313" key="2">
    <source>
        <dbReference type="EMBL" id="TLX44532.1"/>
    </source>
</evidence>
<sequence length="108" mass="11543">MQPRLVYTTLPSLESAENVARALVAEGLVACANILPGMVSIYRWEGQVERADEVVMILKTTAARASDVMEAVRARHPYEVPAILVLPVEGGLAAYLSWIGAEVAAPPA</sequence>
<gene>
    <name evidence="2" type="ORF">FBQ73_02905</name>
</gene>
<dbReference type="RefSeq" id="WP_138398018.1">
    <property type="nucleotide sequence ID" value="NZ_JBAFVI010000012.1"/>
</dbReference>
<dbReference type="SUPFAM" id="SSF54913">
    <property type="entry name" value="GlnB-like"/>
    <property type="match status" value="1"/>
</dbReference>
<dbReference type="Proteomes" id="UP000305131">
    <property type="component" value="Unassembled WGS sequence"/>
</dbReference>
<organism evidence="2 3">
    <name type="scientific">Xanthobacter autotrophicus</name>
    <dbReference type="NCBI Taxonomy" id="280"/>
    <lineage>
        <taxon>Bacteria</taxon>
        <taxon>Pseudomonadati</taxon>
        <taxon>Pseudomonadota</taxon>
        <taxon>Alphaproteobacteria</taxon>
        <taxon>Hyphomicrobiales</taxon>
        <taxon>Xanthobacteraceae</taxon>
        <taxon>Xanthobacter</taxon>
    </lineage>
</organism>
<reference evidence="2 3" key="1">
    <citation type="submission" date="2019-05" db="EMBL/GenBank/DDBJ databases">
        <authorList>
            <person name="Zhou X."/>
        </authorList>
    </citation>
    <scope>NUCLEOTIDE SEQUENCE [LARGE SCALE GENOMIC DNA]</scope>
    <source>
        <strain evidence="2 3">DSM 432</strain>
    </source>
</reference>
<protein>
    <submittedName>
        <fullName evidence="2">Divalent-cation tolerance protein CutA</fullName>
    </submittedName>
</protein>
<dbReference type="GeneID" id="95772403"/>
<comment type="similarity">
    <text evidence="1">Belongs to the CutA family.</text>
</comment>
<dbReference type="OrthoDB" id="37622at2"/>
<dbReference type="Pfam" id="PF03091">
    <property type="entry name" value="CutA1"/>
    <property type="match status" value="1"/>
</dbReference>
<dbReference type="AlphaFoldDB" id="A0A6C1KJP9"/>
<dbReference type="InterPro" id="IPR015867">
    <property type="entry name" value="N-reg_PII/ATP_PRibTrfase_C"/>
</dbReference>
<dbReference type="EMBL" id="VAUP01000007">
    <property type="protein sequence ID" value="TLX44532.1"/>
    <property type="molecule type" value="Genomic_DNA"/>
</dbReference>
<dbReference type="GO" id="GO:0010038">
    <property type="term" value="P:response to metal ion"/>
    <property type="evidence" value="ECO:0007669"/>
    <property type="project" value="InterPro"/>
</dbReference>
<dbReference type="PANTHER" id="PTHR23419:SF8">
    <property type="entry name" value="FI09726P"/>
    <property type="match status" value="1"/>
</dbReference>
<evidence type="ECO:0000256" key="1">
    <source>
        <dbReference type="ARBA" id="ARBA00010169"/>
    </source>
</evidence>
<dbReference type="InterPro" id="IPR011322">
    <property type="entry name" value="N-reg_PII-like_a/b"/>
</dbReference>
<dbReference type="InterPro" id="IPR004323">
    <property type="entry name" value="Ion_tolerance_CutA"/>
</dbReference>
<proteinExistence type="inferred from homology"/>